<feature type="domain" description="SET" evidence="2">
    <location>
        <begin position="18"/>
        <end position="264"/>
    </location>
</feature>
<dbReference type="Gene3D" id="3.90.1410.10">
    <property type="entry name" value="set domain protein methyltransferase, domain 1"/>
    <property type="match status" value="1"/>
</dbReference>
<gene>
    <name evidence="3" type="ORF">ACRE_084740</name>
</gene>
<dbReference type="HOGENOM" id="CLU_044629_0_0_1"/>
<protein>
    <submittedName>
        <fullName evidence="3">SET domain-containing protein-like protein</fullName>
    </submittedName>
</protein>
<dbReference type="SUPFAM" id="SSF82199">
    <property type="entry name" value="SET domain"/>
    <property type="match status" value="1"/>
</dbReference>
<dbReference type="PROSITE" id="PS50280">
    <property type="entry name" value="SET"/>
    <property type="match status" value="1"/>
</dbReference>
<sequence length="483" mass="53796">MPPAPLPIEILPDWARLNGVEFLNVELHHIDGKGFGLVATQRLSLSADHEGAIDDAPLAKVPRDLALSGAAVDEYAKVDHNFRQLLDAMGHQSSRVRILLYLLAHLASSKQDRAGGQGAVPTPWTEYAKFLPREILVPTLWSESERDLLQGTSLEAAVNAKISSLHSELDELRTKSSELPFWNALFWEQDTVTLEDWALVDAWYRSRCLDLPTVGESMVPIIDMANHSSEPDAYYDEDTEGDVEILLRPGFTVASGNEVTISYGEFKSAAEMLFTYGFIDRNASTDEMKLWLDSLPDDPLTQAKLHIFEQFPTVRLSRTEGTVRWDCPYVHLMVLNEEDGLEFRVLQDTDGGRQLKVFWQGEDATDQAANFETLIQDHPLCPLFRLRAVIVLAGQLTARLGRIRNTPTSEQPEGAQLREACIQAAGALKDIEVSLLEATLAALKEQETHLLADDAVKAYLGPTEDPQNEQDSTEATNEEDDFS</sequence>
<accession>A0A086SUN9</accession>
<dbReference type="AlphaFoldDB" id="A0A086SUN9"/>
<dbReference type="PANTHER" id="PTHR13271">
    <property type="entry name" value="UNCHARACTERIZED PUTATIVE METHYLTRANSFERASE"/>
    <property type="match status" value="1"/>
</dbReference>
<dbReference type="InterPro" id="IPR050600">
    <property type="entry name" value="SETD3_SETD6_MTase"/>
</dbReference>
<evidence type="ECO:0000313" key="4">
    <source>
        <dbReference type="Proteomes" id="UP000029964"/>
    </source>
</evidence>
<dbReference type="InterPro" id="IPR046341">
    <property type="entry name" value="SET_dom_sf"/>
</dbReference>
<dbReference type="PANTHER" id="PTHR13271:SF76">
    <property type="entry name" value="SET DOMAIN-CONTAINING PROTEIN 8"/>
    <property type="match status" value="1"/>
</dbReference>
<dbReference type="Proteomes" id="UP000029964">
    <property type="component" value="Unassembled WGS sequence"/>
</dbReference>
<dbReference type="STRING" id="857340.A0A086SUN9"/>
<proteinExistence type="predicted"/>
<dbReference type="GO" id="GO:0005634">
    <property type="term" value="C:nucleus"/>
    <property type="evidence" value="ECO:0007669"/>
    <property type="project" value="TreeGrafter"/>
</dbReference>
<comment type="caution">
    <text evidence="3">The sequence shown here is derived from an EMBL/GenBank/DDBJ whole genome shotgun (WGS) entry which is preliminary data.</text>
</comment>
<organism evidence="3 4">
    <name type="scientific">Hapsidospora chrysogenum (strain ATCC 11550 / CBS 779.69 / DSM 880 / IAM 14645 / JCM 23072 / IMI 49137)</name>
    <name type="common">Acremonium chrysogenum</name>
    <dbReference type="NCBI Taxonomy" id="857340"/>
    <lineage>
        <taxon>Eukaryota</taxon>
        <taxon>Fungi</taxon>
        <taxon>Dikarya</taxon>
        <taxon>Ascomycota</taxon>
        <taxon>Pezizomycotina</taxon>
        <taxon>Sordariomycetes</taxon>
        <taxon>Hypocreomycetidae</taxon>
        <taxon>Hypocreales</taxon>
        <taxon>Bionectriaceae</taxon>
        <taxon>Hapsidospora</taxon>
    </lineage>
</organism>
<feature type="compositionally biased region" description="Acidic residues" evidence="1">
    <location>
        <begin position="466"/>
        <end position="483"/>
    </location>
</feature>
<dbReference type="EMBL" id="JPKY01000164">
    <property type="protein sequence ID" value="KFH40821.1"/>
    <property type="molecule type" value="Genomic_DNA"/>
</dbReference>
<dbReference type="CDD" id="cd10527">
    <property type="entry name" value="SET_LSMT"/>
    <property type="match status" value="1"/>
</dbReference>
<feature type="region of interest" description="Disordered" evidence="1">
    <location>
        <begin position="458"/>
        <end position="483"/>
    </location>
</feature>
<evidence type="ECO:0000256" key="1">
    <source>
        <dbReference type="SAM" id="MobiDB-lite"/>
    </source>
</evidence>
<keyword evidence="4" id="KW-1185">Reference proteome</keyword>
<reference evidence="4" key="1">
    <citation type="journal article" date="2014" name="Genome Announc.">
        <title>Genome sequence and annotation of Acremonium chrysogenum, producer of the beta-lactam antibiotic cephalosporin C.</title>
        <authorList>
            <person name="Terfehr D."/>
            <person name="Dahlmann T.A."/>
            <person name="Specht T."/>
            <person name="Zadra I."/>
            <person name="Kuernsteiner H."/>
            <person name="Kueck U."/>
        </authorList>
    </citation>
    <scope>NUCLEOTIDE SEQUENCE [LARGE SCALE GENOMIC DNA]</scope>
    <source>
        <strain evidence="4">ATCC 11550 / CBS 779.69 / DSM 880 / IAM 14645 / JCM 23072 / IMI 49137</strain>
    </source>
</reference>
<dbReference type="OrthoDB" id="441812at2759"/>
<name>A0A086SUN9_HAPC1</name>
<evidence type="ECO:0000259" key="2">
    <source>
        <dbReference type="PROSITE" id="PS50280"/>
    </source>
</evidence>
<dbReference type="GO" id="GO:0016279">
    <property type="term" value="F:protein-lysine N-methyltransferase activity"/>
    <property type="evidence" value="ECO:0007669"/>
    <property type="project" value="TreeGrafter"/>
</dbReference>
<evidence type="ECO:0000313" key="3">
    <source>
        <dbReference type="EMBL" id="KFH40821.1"/>
    </source>
</evidence>
<dbReference type="InterPro" id="IPR001214">
    <property type="entry name" value="SET_dom"/>
</dbReference>